<evidence type="ECO:0000256" key="14">
    <source>
        <dbReference type="PIRNR" id="PIRNR003167"/>
    </source>
</evidence>
<evidence type="ECO:0000256" key="6">
    <source>
        <dbReference type="ARBA" id="ARBA00022679"/>
    </source>
</evidence>
<dbReference type="OrthoDB" id="9811306at2"/>
<dbReference type="PANTHER" id="PTHR24421:SF10">
    <property type="entry name" value="NITRATE_NITRITE SENSOR PROTEIN NARQ"/>
    <property type="match status" value="1"/>
</dbReference>
<dbReference type="CDD" id="cd16917">
    <property type="entry name" value="HATPase_UhpB-NarQ-NarX-like"/>
    <property type="match status" value="1"/>
</dbReference>
<dbReference type="InterPro" id="IPR003660">
    <property type="entry name" value="HAMP_dom"/>
</dbReference>
<proteinExistence type="predicted"/>
<dbReference type="CDD" id="cd22899">
    <property type="entry name" value="NarQ_sensor"/>
    <property type="match status" value="1"/>
</dbReference>
<accession>A0A2S9IB15</accession>
<feature type="transmembrane region" description="Helical" evidence="15">
    <location>
        <begin position="153"/>
        <end position="173"/>
    </location>
</feature>
<dbReference type="CDD" id="cd06225">
    <property type="entry name" value="HAMP"/>
    <property type="match status" value="1"/>
</dbReference>
<keyword evidence="6 14" id="KW-0808">Transferase</keyword>
<dbReference type="InterPro" id="IPR011712">
    <property type="entry name" value="Sig_transdc_His_kin_sub3_dim/P"/>
</dbReference>
<dbReference type="InterPro" id="IPR042295">
    <property type="entry name" value="NarX-like_N_sf"/>
</dbReference>
<evidence type="ECO:0000256" key="4">
    <source>
        <dbReference type="ARBA" id="ARBA00022519"/>
    </source>
</evidence>
<dbReference type="Proteomes" id="UP000239181">
    <property type="component" value="Unassembled WGS sequence"/>
</dbReference>
<evidence type="ECO:0000256" key="13">
    <source>
        <dbReference type="ARBA" id="ARBA00023136"/>
    </source>
</evidence>
<dbReference type="NCBIfam" id="NF008184">
    <property type="entry name" value="PRK10935.1"/>
    <property type="match status" value="1"/>
</dbReference>
<dbReference type="Pfam" id="PF13675">
    <property type="entry name" value="PilJ"/>
    <property type="match status" value="1"/>
</dbReference>
<evidence type="ECO:0000256" key="8">
    <source>
        <dbReference type="ARBA" id="ARBA00022741"/>
    </source>
</evidence>
<keyword evidence="12 14" id="KW-0902">Two-component regulatory system</keyword>
<dbReference type="AlphaFoldDB" id="A0A2S9IB15"/>
<feature type="transmembrane region" description="Helical" evidence="15">
    <location>
        <begin position="12"/>
        <end position="34"/>
    </location>
</feature>
<dbReference type="EMBL" id="PDET01000008">
    <property type="protein sequence ID" value="PRD14993.1"/>
    <property type="molecule type" value="Genomic_DNA"/>
</dbReference>
<comment type="caution">
    <text evidence="18">The sequence shown here is derived from an EMBL/GenBank/DDBJ whole genome shotgun (WGS) entry which is preliminary data.</text>
</comment>
<dbReference type="EC" id="2.7.13.3" evidence="14"/>
<dbReference type="GO" id="GO:0046983">
    <property type="term" value="F:protein dimerization activity"/>
    <property type="evidence" value="ECO:0007669"/>
    <property type="project" value="UniProtKB-UniRule"/>
</dbReference>
<dbReference type="PANTHER" id="PTHR24421">
    <property type="entry name" value="NITRATE/NITRITE SENSOR PROTEIN NARX-RELATED"/>
    <property type="match status" value="1"/>
</dbReference>
<dbReference type="Pfam" id="PF00672">
    <property type="entry name" value="HAMP"/>
    <property type="match status" value="1"/>
</dbReference>
<dbReference type="Pfam" id="PF02518">
    <property type="entry name" value="HATPase_c"/>
    <property type="match status" value="1"/>
</dbReference>
<dbReference type="InterPro" id="IPR003594">
    <property type="entry name" value="HATPase_dom"/>
</dbReference>
<evidence type="ECO:0000256" key="12">
    <source>
        <dbReference type="ARBA" id="ARBA00023012"/>
    </source>
</evidence>
<dbReference type="GO" id="GO:0000155">
    <property type="term" value="F:phosphorelay sensor kinase activity"/>
    <property type="evidence" value="ECO:0007669"/>
    <property type="project" value="UniProtKB-UniRule"/>
</dbReference>
<reference evidence="18 19" key="1">
    <citation type="submission" date="2017-10" db="EMBL/GenBank/DDBJ databases">
        <title>Draft genome of two endophytic bacteria isolated from 'guarana' Paullinia cupana (Mart.) Ducke.</title>
        <authorList>
            <person name="Siqueira K.A."/>
            <person name="Liotti R.G."/>
            <person name="Mendes T.A."/>
            <person name="Soares M.A."/>
        </authorList>
    </citation>
    <scope>NUCLEOTIDE SEQUENCE [LARGE SCALE GENOMIC DNA]</scope>
    <source>
        <strain evidence="18 19">342</strain>
    </source>
</reference>
<keyword evidence="3 14" id="KW-1003">Cell membrane</keyword>
<dbReference type="Gene3D" id="3.30.565.10">
    <property type="entry name" value="Histidine kinase-like ATPase, C-terminal domain"/>
    <property type="match status" value="1"/>
</dbReference>
<keyword evidence="4 14" id="KW-0997">Cell inner membrane</keyword>
<keyword evidence="10 14" id="KW-0067">ATP-binding</keyword>
<organism evidence="18 19">
    <name type="scientific">Pantoea coffeiphila</name>
    <dbReference type="NCBI Taxonomy" id="1465635"/>
    <lineage>
        <taxon>Bacteria</taxon>
        <taxon>Pseudomonadati</taxon>
        <taxon>Pseudomonadota</taxon>
        <taxon>Gammaproteobacteria</taxon>
        <taxon>Enterobacterales</taxon>
        <taxon>Erwiniaceae</taxon>
        <taxon>Pantoea</taxon>
    </lineage>
</organism>
<keyword evidence="5" id="KW-0597">Phosphoprotein</keyword>
<keyword evidence="7 15" id="KW-0812">Transmembrane</keyword>
<evidence type="ECO:0000256" key="5">
    <source>
        <dbReference type="ARBA" id="ARBA00022553"/>
    </source>
</evidence>
<gene>
    <name evidence="18" type="ORF">CQW29_13655</name>
</gene>
<dbReference type="PROSITE" id="PS50109">
    <property type="entry name" value="HIS_KIN"/>
    <property type="match status" value="1"/>
</dbReference>
<evidence type="ECO:0000256" key="1">
    <source>
        <dbReference type="ARBA" id="ARBA00000085"/>
    </source>
</evidence>
<evidence type="ECO:0000256" key="2">
    <source>
        <dbReference type="ARBA" id="ARBA00004429"/>
    </source>
</evidence>
<dbReference type="InterPro" id="IPR005467">
    <property type="entry name" value="His_kinase_dom"/>
</dbReference>
<dbReference type="SUPFAM" id="SSF158472">
    <property type="entry name" value="HAMP domain-like"/>
    <property type="match status" value="1"/>
</dbReference>
<evidence type="ECO:0000256" key="10">
    <source>
        <dbReference type="ARBA" id="ARBA00022840"/>
    </source>
</evidence>
<evidence type="ECO:0000256" key="11">
    <source>
        <dbReference type="ARBA" id="ARBA00022989"/>
    </source>
</evidence>
<keyword evidence="19" id="KW-1185">Reference proteome</keyword>
<evidence type="ECO:0000313" key="18">
    <source>
        <dbReference type="EMBL" id="PRD14993.1"/>
    </source>
</evidence>
<dbReference type="InterPro" id="IPR050482">
    <property type="entry name" value="Sensor_HK_TwoCompSys"/>
</dbReference>
<dbReference type="PIRSF" id="PIRSF003167">
    <property type="entry name" value="STHK_NarX/NarQ"/>
    <property type="match status" value="1"/>
</dbReference>
<comment type="subcellular location">
    <subcellularLocation>
        <location evidence="2">Cell inner membrane</location>
        <topology evidence="2">Multi-pass membrane protein</topology>
    </subcellularLocation>
</comment>
<keyword evidence="9 14" id="KW-0418">Kinase</keyword>
<evidence type="ECO:0000256" key="15">
    <source>
        <dbReference type="SAM" id="Phobius"/>
    </source>
</evidence>
<dbReference type="RefSeq" id="WP_105593271.1">
    <property type="nucleotide sequence ID" value="NZ_PDET01000008.1"/>
</dbReference>
<dbReference type="Gene3D" id="1.20.5.1930">
    <property type="match status" value="1"/>
</dbReference>
<dbReference type="InterPro" id="IPR029095">
    <property type="entry name" value="NarX-like_N"/>
</dbReference>
<dbReference type="InterPro" id="IPR016380">
    <property type="entry name" value="Sig_transdc_His_kin_NarX/NarQ"/>
</dbReference>
<evidence type="ECO:0000256" key="3">
    <source>
        <dbReference type="ARBA" id="ARBA00022475"/>
    </source>
</evidence>
<keyword evidence="13 14" id="KW-0472">Membrane</keyword>
<feature type="domain" description="Histidine kinase" evidence="16">
    <location>
        <begin position="368"/>
        <end position="562"/>
    </location>
</feature>
<dbReference type="SUPFAM" id="SSF55874">
    <property type="entry name" value="ATPase domain of HSP90 chaperone/DNA topoisomerase II/histidine kinase"/>
    <property type="match status" value="1"/>
</dbReference>
<keyword evidence="8 14" id="KW-0547">Nucleotide-binding</keyword>
<sequence>MPSVKRSVTHSIARTLFAIVLLSICSSGLALLTLSGSLRDAEAINLAGSLRMQSYRLAWDITSHSAQQSEHINQYQQTLLAPALQSLDRFYVPDAVRQRYHDLLSSWQQLQPSLNSNLPQVNAEHVARIIHSVAQIDHFVLALQHWAELKMRIVALTCLLGFTAIALLVIVTLRHIRLKIVGPLRQLLSASEAVEQTHFTLPPLSTELDNELGVLARAFTRMSGELEKSWTAMSQTVRAKTVSLTQANRRLTLLYACSQRLSRSVEGREAFQLTLALVLRHERLNCIEFSVPDFGVLHAGHSDSQLPWHSIPLYLSHQPQPCGLLRWQAHSSEPRLMQGVASLLIHALELWQAQQQVQTLLLLEERATIARELHDSLAQSLTFLRIQIARLKRTLEPHATQAQTVVAEFEQALTAANRQLRELLTTFRLTIEPASLSRALEQVILPLRPQSDAPIVLQCDIDGQLQAQQQIHVLQIVREALLNAIRHAHAQHITVVTRRDDLGELNITVMDDGVGIASQQEPPDHYGLTIMHERAARLNGTLSITRGETVGTCVALQFMPATESVLPAAAGPIPSSAHSGSEV</sequence>
<dbReference type="GO" id="GO:0005524">
    <property type="term" value="F:ATP binding"/>
    <property type="evidence" value="ECO:0007669"/>
    <property type="project" value="UniProtKB-UniRule"/>
</dbReference>
<name>A0A2S9IB15_9GAMM</name>
<evidence type="ECO:0000313" key="19">
    <source>
        <dbReference type="Proteomes" id="UP000239181"/>
    </source>
</evidence>
<dbReference type="Gene3D" id="6.10.340.10">
    <property type="match status" value="1"/>
</dbReference>
<dbReference type="InterPro" id="IPR036890">
    <property type="entry name" value="HATPase_C_sf"/>
</dbReference>
<protein>
    <recommendedName>
        <fullName evidence="14">Sensor protein</fullName>
        <ecNumber evidence="14">2.7.13.3</ecNumber>
    </recommendedName>
</protein>
<evidence type="ECO:0000259" key="17">
    <source>
        <dbReference type="PROSITE" id="PS50885"/>
    </source>
</evidence>
<dbReference type="SMART" id="SM00387">
    <property type="entry name" value="HATPase_c"/>
    <property type="match status" value="1"/>
</dbReference>
<dbReference type="GO" id="GO:0005886">
    <property type="term" value="C:plasma membrane"/>
    <property type="evidence" value="ECO:0007669"/>
    <property type="project" value="UniProtKB-SubCell"/>
</dbReference>
<feature type="domain" description="HAMP" evidence="17">
    <location>
        <begin position="178"/>
        <end position="231"/>
    </location>
</feature>
<dbReference type="Gene3D" id="1.20.120.960">
    <property type="entry name" value="Histidine kinase NarX, sensor domain"/>
    <property type="match status" value="1"/>
</dbReference>
<dbReference type="SMART" id="SM00304">
    <property type="entry name" value="HAMP"/>
    <property type="match status" value="1"/>
</dbReference>
<evidence type="ECO:0000259" key="16">
    <source>
        <dbReference type="PROSITE" id="PS50109"/>
    </source>
</evidence>
<dbReference type="Pfam" id="PF07730">
    <property type="entry name" value="HisKA_3"/>
    <property type="match status" value="1"/>
</dbReference>
<comment type="catalytic activity">
    <reaction evidence="1 14">
        <text>ATP + protein L-histidine = ADP + protein N-phospho-L-histidine.</text>
        <dbReference type="EC" id="2.7.13.3"/>
    </reaction>
</comment>
<dbReference type="PROSITE" id="PS50885">
    <property type="entry name" value="HAMP"/>
    <property type="match status" value="1"/>
</dbReference>
<evidence type="ECO:0000256" key="7">
    <source>
        <dbReference type="ARBA" id="ARBA00022692"/>
    </source>
</evidence>
<keyword evidence="11 15" id="KW-1133">Transmembrane helix</keyword>
<evidence type="ECO:0000256" key="9">
    <source>
        <dbReference type="ARBA" id="ARBA00022777"/>
    </source>
</evidence>